<reference evidence="1 2" key="1">
    <citation type="submission" date="2019-10" db="EMBL/GenBank/DDBJ databases">
        <title>New species of Slilvanegrellaceae.</title>
        <authorList>
            <person name="Pitt A."/>
            <person name="Hahn M.W."/>
        </authorList>
    </citation>
    <scope>NUCLEOTIDE SEQUENCE [LARGE SCALE GENOMIC DNA]</scope>
    <source>
        <strain evidence="1 2">SP-Ram-0.45-NSY-1</strain>
    </source>
</reference>
<dbReference type="Proteomes" id="UP000437748">
    <property type="component" value="Unassembled WGS sequence"/>
</dbReference>
<dbReference type="EMBL" id="WFLM01000001">
    <property type="protein sequence ID" value="KAB8040535.1"/>
    <property type="molecule type" value="Genomic_DNA"/>
</dbReference>
<evidence type="ECO:0000313" key="2">
    <source>
        <dbReference type="Proteomes" id="UP000437748"/>
    </source>
</evidence>
<comment type="caution">
    <text evidence="1">The sequence shown here is derived from an EMBL/GenBank/DDBJ whole genome shotgun (WGS) entry which is preliminary data.</text>
</comment>
<gene>
    <name evidence="1" type="ORF">GCL60_01055</name>
</gene>
<proteinExistence type="predicted"/>
<evidence type="ECO:0000313" key="1">
    <source>
        <dbReference type="EMBL" id="KAB8040535.1"/>
    </source>
</evidence>
<dbReference type="AlphaFoldDB" id="A0A6N6VVA0"/>
<keyword evidence="2" id="KW-1185">Reference proteome</keyword>
<dbReference type="RefSeq" id="WP_153418050.1">
    <property type="nucleotide sequence ID" value="NZ_WFLM01000001.1"/>
</dbReference>
<protein>
    <submittedName>
        <fullName evidence="1">Uncharacterized protein</fullName>
    </submittedName>
</protein>
<name>A0A6N6VVA0_9BACT</name>
<accession>A0A6N6VVA0</accession>
<sequence length="124" mass="14829">MIRVFLLLISVMISLTPFFSYSFPLKSRWNFINNNNKLVQIDCYNERFIHNYQRSFSANKKESILWELYHNDGGWEQEGMWSCVVITDPHSKKPIKVKMEDFYVSGFEELTFTFENNNVQLKVN</sequence>
<organism evidence="1 2">
    <name type="scientific">Silvanigrella paludirubra</name>
    <dbReference type="NCBI Taxonomy" id="2499159"/>
    <lineage>
        <taxon>Bacteria</taxon>
        <taxon>Pseudomonadati</taxon>
        <taxon>Bdellovibrionota</taxon>
        <taxon>Oligoflexia</taxon>
        <taxon>Silvanigrellales</taxon>
        <taxon>Silvanigrellaceae</taxon>
        <taxon>Silvanigrella</taxon>
    </lineage>
</organism>